<name>A0A1H2XLI9_9PROT</name>
<organism evidence="1 2">
    <name type="scientific">Nitrosomonas communis</name>
    <dbReference type="NCBI Taxonomy" id="44574"/>
    <lineage>
        <taxon>Bacteria</taxon>
        <taxon>Pseudomonadati</taxon>
        <taxon>Pseudomonadota</taxon>
        <taxon>Betaproteobacteria</taxon>
        <taxon>Nitrosomonadales</taxon>
        <taxon>Nitrosomonadaceae</taxon>
        <taxon>Nitrosomonas</taxon>
    </lineage>
</organism>
<dbReference type="EMBL" id="FNNH01000040">
    <property type="protein sequence ID" value="SDW93751.1"/>
    <property type="molecule type" value="Genomic_DNA"/>
</dbReference>
<gene>
    <name evidence="1" type="ORF">SAMN05421882_104016</name>
</gene>
<dbReference type="Proteomes" id="UP000183454">
    <property type="component" value="Unassembled WGS sequence"/>
</dbReference>
<evidence type="ECO:0000313" key="1">
    <source>
        <dbReference type="EMBL" id="SDW93751.1"/>
    </source>
</evidence>
<dbReference type="Pfam" id="PF11535">
    <property type="entry name" value="Calci_bind_CcbP"/>
    <property type="match status" value="1"/>
</dbReference>
<dbReference type="RefSeq" id="WP_074667662.1">
    <property type="nucleotide sequence ID" value="NZ_FNNH01000040.1"/>
</dbReference>
<dbReference type="Gene3D" id="6.10.140.400">
    <property type="match status" value="2"/>
</dbReference>
<protein>
    <submittedName>
        <fullName evidence="1">Calcium binding</fullName>
    </submittedName>
</protein>
<sequence>MKEIEQDEERERRIEDEVIVDAYGPEEQALGWYYYLEGKITFPFSACCIEARLISPLKKGEKVSVIKMAPEDDCMHEMFVIVEWQSRSFGVPLAQLEPVDIDGRTEEAITDWHYWVEHGYQLS</sequence>
<proteinExistence type="predicted"/>
<dbReference type="AlphaFoldDB" id="A0A1H2XLI9"/>
<evidence type="ECO:0000313" key="2">
    <source>
        <dbReference type="Proteomes" id="UP000183454"/>
    </source>
</evidence>
<reference evidence="1 2" key="1">
    <citation type="submission" date="2016-10" db="EMBL/GenBank/DDBJ databases">
        <authorList>
            <person name="de Groot N.N."/>
        </authorList>
    </citation>
    <scope>NUCLEOTIDE SEQUENCE [LARGE SCALE GENOMIC DNA]</scope>
    <source>
        <strain evidence="1 2">Nm110</strain>
    </source>
</reference>
<dbReference type="InterPro" id="IPR020994">
    <property type="entry name" value="Uncharacterised_Ca-bd_CcbP"/>
</dbReference>
<accession>A0A1H2XLI9</accession>